<sequence>MKSEKILISIILSMFFANIGLVSCSKENTLEIVKNPLEEEVYYIVGKLNQEYMPVEDVAVSASGVTVKTSQDGMYQLPVKKKGDYVVSFTKDGYIPLTSSVTIPGNMHTGSTVSLPLQMTKKNATITIDPSKDTVIIYPGADKLTSIIFPAGITNKPIEVSATEFINGAMENAKRASFSTFELEISGMEGTLPVEIKNQAHPLIRVGNIVQYAEIDGQWTLLGDVSTFDWGQNVLKTTIQSSYVKHSIGPVFEIVSTDTSLESLGEVTIDNLGNLSSKEVEVMVKQKMGWDITTNMDDYYSIYPGLVDDDCKYTTATLYRVLASINGSLFGIDETDLSLGVAKVSGDTKMEVKCFARVEDITFRFILFFQGIWVTHHISIKKYSGVNVEFDYQYGPNHTGNQE</sequence>
<dbReference type="InterPro" id="IPR008969">
    <property type="entry name" value="CarboxyPept-like_regulatory"/>
</dbReference>
<dbReference type="Proteomes" id="UP000651475">
    <property type="component" value="Unassembled WGS sequence"/>
</dbReference>
<name>A0ABR7DSX6_9BACT</name>
<dbReference type="RefSeq" id="WP_186931164.1">
    <property type="nucleotide sequence ID" value="NZ_JACOOJ010000041.1"/>
</dbReference>
<gene>
    <name evidence="1" type="ORF">H8S65_17565</name>
</gene>
<protein>
    <recommendedName>
        <fullName evidence="3">Carboxypeptidase regulatory-like domain-containing protein</fullName>
    </recommendedName>
</protein>
<accession>A0ABR7DSX6</accession>
<comment type="caution">
    <text evidence="1">The sequence shown here is derived from an EMBL/GenBank/DDBJ whole genome shotgun (WGS) entry which is preliminary data.</text>
</comment>
<dbReference type="EMBL" id="JACOOJ010000041">
    <property type="protein sequence ID" value="MBC5634556.1"/>
    <property type="molecule type" value="Genomic_DNA"/>
</dbReference>
<dbReference type="SUPFAM" id="SSF49464">
    <property type="entry name" value="Carboxypeptidase regulatory domain-like"/>
    <property type="match status" value="1"/>
</dbReference>
<dbReference type="Gene3D" id="2.60.40.1120">
    <property type="entry name" value="Carboxypeptidase-like, regulatory domain"/>
    <property type="match status" value="1"/>
</dbReference>
<proteinExistence type="predicted"/>
<evidence type="ECO:0000313" key="2">
    <source>
        <dbReference type="Proteomes" id="UP000651475"/>
    </source>
</evidence>
<reference evidence="1 2" key="1">
    <citation type="submission" date="2020-08" db="EMBL/GenBank/DDBJ databases">
        <title>Genome public.</title>
        <authorList>
            <person name="Liu C."/>
            <person name="Sun Q."/>
        </authorList>
    </citation>
    <scope>NUCLEOTIDE SEQUENCE [LARGE SCALE GENOMIC DNA]</scope>
    <source>
        <strain evidence="1 2">NSJ-79</strain>
    </source>
</reference>
<dbReference type="PROSITE" id="PS51257">
    <property type="entry name" value="PROKAR_LIPOPROTEIN"/>
    <property type="match status" value="1"/>
</dbReference>
<evidence type="ECO:0000313" key="1">
    <source>
        <dbReference type="EMBL" id="MBC5634556.1"/>
    </source>
</evidence>
<organism evidence="1 2">
    <name type="scientific">Parabacteroides hominis</name>
    <dbReference type="NCBI Taxonomy" id="2763057"/>
    <lineage>
        <taxon>Bacteria</taxon>
        <taxon>Pseudomonadati</taxon>
        <taxon>Bacteroidota</taxon>
        <taxon>Bacteroidia</taxon>
        <taxon>Bacteroidales</taxon>
        <taxon>Tannerellaceae</taxon>
        <taxon>Parabacteroides</taxon>
    </lineage>
</organism>
<keyword evidence="2" id="KW-1185">Reference proteome</keyword>
<evidence type="ECO:0008006" key="3">
    <source>
        <dbReference type="Google" id="ProtNLM"/>
    </source>
</evidence>